<evidence type="ECO:0000256" key="1">
    <source>
        <dbReference type="SAM" id="MobiDB-lite"/>
    </source>
</evidence>
<keyword evidence="2" id="KW-0378">Hydrolase</keyword>
<feature type="compositionally biased region" description="Low complexity" evidence="1">
    <location>
        <begin position="27"/>
        <end position="45"/>
    </location>
</feature>
<evidence type="ECO:0000313" key="3">
    <source>
        <dbReference type="Proteomes" id="UP000670947"/>
    </source>
</evidence>
<dbReference type="InterPro" id="IPR021459">
    <property type="entry name" value="GH101-related"/>
</dbReference>
<dbReference type="EMBL" id="JAGGDJ010000005">
    <property type="protein sequence ID" value="MBO7744650.1"/>
    <property type="molecule type" value="Genomic_DNA"/>
</dbReference>
<dbReference type="Pfam" id="PF11308">
    <property type="entry name" value="Glyco_hydro_129"/>
    <property type="match status" value="1"/>
</dbReference>
<keyword evidence="3" id="KW-1185">Reference proteome</keyword>
<proteinExistence type="predicted"/>
<sequence>MLNACAAGLLSVVLTGCGGGGGPDTPPAAASQAASPPSASASGSASAPAKTVALATGAEPFDFEVDPETLDITIIKDGIRTQVAKPLPKTAAANVLKTKNAVQWTYPGQVNVRVEKNADYLDIRIESIGADAFAWPSVAADEYDLPLGEGKRIPAADANWREFLKGQTMTWSESFAMDFFALHNGSDPFALVYVVANKFNDEVTFDADPNVSFGFAHAFPSMNPDKSYGFRLYVTKNDPASIVAPYKSYVAEKGGLVTLQEKAKANPNVAKLYGAPQIYLWSESILTDADVDWPKLRALLKGKLGDWLVGLMSGTADGSAELSDVLKTASGQDYMDKYQKGVVLGALNQALKLPNLYAPDPFPNPGDDARKLLAQGADKLSEQKRYELNKPLLARALGDAAGDPSGWGQADSTGLVKDLRSAGIAHAWIGLPNWADGLMNPQLVDAADESGYLIAPYDSYHSIHEGQDPSWNTASFPDPALYEDATIARKDGTKIAGFLGQGRKLNPTLSLPLVKQRVAGILQDGIGYNSWFIDCDATGEIFDDYSPAHVTTQQQDLNARLERLGYVANDLGMVVGSEGGNDYASGVIAFAQGIESPIIAWGDPDMRDKKDSPYYVGGYYAASGIPDRYGKPVPIKPLYERVYVDPAYSLPLYKLAYNDAIITTNHWEWGSDKIKGDEPERMLYELLYNVPPLYHLDRATWEKEKSVIMPFLDVWSPFHEQALTQAMTGFAVLSGDRLVQRAEYGDDLKVTVNFSQKDFRADGETVPAHSAVIVNGGKRQVFDADLGKAAGADA</sequence>
<reference evidence="2 3" key="1">
    <citation type="submission" date="2021-03" db="EMBL/GenBank/DDBJ databases">
        <title>Paenibacillus artemisicola MWE-103 whole genome sequence.</title>
        <authorList>
            <person name="Ham Y.J."/>
        </authorList>
    </citation>
    <scope>NUCLEOTIDE SEQUENCE [LARGE SCALE GENOMIC DNA]</scope>
    <source>
        <strain evidence="2 3">MWE-103</strain>
    </source>
</reference>
<accession>A0ABS3W8K9</accession>
<dbReference type="Proteomes" id="UP000670947">
    <property type="component" value="Unassembled WGS sequence"/>
</dbReference>
<feature type="region of interest" description="Disordered" evidence="1">
    <location>
        <begin position="24"/>
        <end position="45"/>
    </location>
</feature>
<gene>
    <name evidence="2" type="ORF">I8J29_10610</name>
</gene>
<comment type="caution">
    <text evidence="2">The sequence shown here is derived from an EMBL/GenBank/DDBJ whole genome shotgun (WGS) entry which is preliminary data.</text>
</comment>
<protein>
    <submittedName>
        <fullName evidence="2">Glycoside hydrolase</fullName>
    </submittedName>
</protein>
<organism evidence="2 3">
    <name type="scientific">Paenibacillus artemisiicola</name>
    <dbReference type="NCBI Taxonomy" id="1172618"/>
    <lineage>
        <taxon>Bacteria</taxon>
        <taxon>Bacillati</taxon>
        <taxon>Bacillota</taxon>
        <taxon>Bacilli</taxon>
        <taxon>Bacillales</taxon>
        <taxon>Paenibacillaceae</taxon>
        <taxon>Paenibacillus</taxon>
    </lineage>
</organism>
<name>A0ABS3W8K9_9BACL</name>
<evidence type="ECO:0000313" key="2">
    <source>
        <dbReference type="EMBL" id="MBO7744650.1"/>
    </source>
</evidence>
<dbReference type="GO" id="GO:0016787">
    <property type="term" value="F:hydrolase activity"/>
    <property type="evidence" value="ECO:0007669"/>
    <property type="project" value="UniProtKB-KW"/>
</dbReference>